<dbReference type="EMBL" id="CP016793">
    <property type="protein sequence ID" value="ANZ42790.1"/>
    <property type="molecule type" value="Genomic_DNA"/>
</dbReference>
<feature type="compositionally biased region" description="Pro residues" evidence="1">
    <location>
        <begin position="178"/>
        <end position="189"/>
    </location>
</feature>
<feature type="region of interest" description="Disordered" evidence="1">
    <location>
        <begin position="168"/>
        <end position="207"/>
    </location>
</feature>
<evidence type="ECO:0000256" key="1">
    <source>
        <dbReference type="SAM" id="MobiDB-lite"/>
    </source>
</evidence>
<keyword evidence="3" id="KW-1185">Reference proteome</keyword>
<gene>
    <name evidence="2" type="ORF">BBK82_16305</name>
</gene>
<dbReference type="STRING" id="1586287.BBK82_16305"/>
<dbReference type="KEGG" id="led:BBK82_16305"/>
<name>A0A1B2HYG4_9PSEU</name>
<accession>A0A1B2HYG4</accession>
<organism evidence="2 3">
    <name type="scientific">Lentzea guizhouensis</name>
    <dbReference type="NCBI Taxonomy" id="1586287"/>
    <lineage>
        <taxon>Bacteria</taxon>
        <taxon>Bacillati</taxon>
        <taxon>Actinomycetota</taxon>
        <taxon>Actinomycetes</taxon>
        <taxon>Pseudonocardiales</taxon>
        <taxon>Pseudonocardiaceae</taxon>
        <taxon>Lentzea</taxon>
    </lineage>
</organism>
<reference evidence="2 3" key="1">
    <citation type="submission" date="2016-07" db="EMBL/GenBank/DDBJ databases">
        <title>Complete genome sequence of the Lentzea guizhouensis DHS C013.</title>
        <authorList>
            <person name="Cao C."/>
        </authorList>
    </citation>
    <scope>NUCLEOTIDE SEQUENCE [LARGE SCALE GENOMIC DNA]</scope>
    <source>
        <strain evidence="2 3">DHS C013</strain>
    </source>
</reference>
<evidence type="ECO:0000313" key="2">
    <source>
        <dbReference type="EMBL" id="ANZ42790.1"/>
    </source>
</evidence>
<sequence>MKSHPSAEDVVGDLGDKVAEGFARGVALTRDDLAEYRRLAPGFAGQASERGLANWIHDRLWYNLGVYLDGLDEVHFHDQEPHRELRIGLRYRFRVKRHTETGGVSTYPTQTAMDFLQQVPVQEPFDGFDEICLIVGYVWDSEARSIGPAVISLREDRDKVIWVHELPEPPQTGALPVSPLPPQIDPKPPVVAVESDDANEEAGNEGA</sequence>
<protein>
    <submittedName>
        <fullName evidence="2">Uncharacterized protein</fullName>
    </submittedName>
</protein>
<feature type="compositionally biased region" description="Acidic residues" evidence="1">
    <location>
        <begin position="194"/>
        <end position="207"/>
    </location>
</feature>
<dbReference type="AlphaFoldDB" id="A0A1B2HYG4"/>
<proteinExistence type="predicted"/>
<evidence type="ECO:0000313" key="3">
    <source>
        <dbReference type="Proteomes" id="UP000093053"/>
    </source>
</evidence>
<dbReference type="Proteomes" id="UP000093053">
    <property type="component" value="Chromosome"/>
</dbReference>
<dbReference type="RefSeq" id="WP_065921115.1">
    <property type="nucleotide sequence ID" value="NZ_CP016793.1"/>
</dbReference>
<dbReference type="OrthoDB" id="3831401at2"/>